<reference evidence="1 2" key="1">
    <citation type="submission" date="2017-09" db="EMBL/GenBank/DDBJ databases">
        <title>Depth-based differentiation of microbial function through sediment-hosted aquifers and enrichment of novel symbionts in the deep terrestrial subsurface.</title>
        <authorList>
            <person name="Probst A.J."/>
            <person name="Ladd B."/>
            <person name="Jarett J.K."/>
            <person name="Geller-Mcgrath D.E."/>
            <person name="Sieber C.M."/>
            <person name="Emerson J.B."/>
            <person name="Anantharaman K."/>
            <person name="Thomas B.C."/>
            <person name="Malmstrom R."/>
            <person name="Stieglmeier M."/>
            <person name="Klingl A."/>
            <person name="Woyke T."/>
            <person name="Ryan C.M."/>
            <person name="Banfield J.F."/>
        </authorList>
    </citation>
    <scope>NUCLEOTIDE SEQUENCE [LARGE SCALE GENOMIC DNA]</scope>
    <source>
        <strain evidence="1">CG11_big_fil_rev_8_21_14_0_20_36_8</strain>
    </source>
</reference>
<organism evidence="1 2">
    <name type="scientific">Candidatus Roizmanbacteria bacterium CG11_big_fil_rev_8_21_14_0_20_36_8</name>
    <dbReference type="NCBI Taxonomy" id="1974856"/>
    <lineage>
        <taxon>Bacteria</taxon>
        <taxon>Candidatus Roizmaniibacteriota</taxon>
    </lineage>
</organism>
<evidence type="ECO:0000313" key="2">
    <source>
        <dbReference type="Proteomes" id="UP000231056"/>
    </source>
</evidence>
<proteinExistence type="predicted"/>
<evidence type="ECO:0000313" key="1">
    <source>
        <dbReference type="EMBL" id="PIQ73336.1"/>
    </source>
</evidence>
<name>A0A2M6ITU4_9BACT</name>
<dbReference type="EMBL" id="PCVM01000071">
    <property type="protein sequence ID" value="PIQ73336.1"/>
    <property type="molecule type" value="Genomic_DNA"/>
</dbReference>
<evidence type="ECO:0008006" key="3">
    <source>
        <dbReference type="Google" id="ProtNLM"/>
    </source>
</evidence>
<gene>
    <name evidence="1" type="ORF">COV58_03065</name>
</gene>
<dbReference type="AlphaFoldDB" id="A0A2M6ITU4"/>
<dbReference type="SUPFAM" id="SSF143100">
    <property type="entry name" value="TTHA1013/TTHA0281-like"/>
    <property type="match status" value="1"/>
</dbReference>
<dbReference type="Proteomes" id="UP000231056">
    <property type="component" value="Unassembled WGS sequence"/>
</dbReference>
<dbReference type="InterPro" id="IPR035069">
    <property type="entry name" value="TTHA1013/TTHA0281-like"/>
</dbReference>
<protein>
    <recommendedName>
        <fullName evidence="3">HicB-like antitoxin of toxin-antitoxin system domain-containing protein</fullName>
    </recommendedName>
</protein>
<sequence>MKKTVLNYTILIEKELQDDKKILYVAYSPTLGISDFGKSTDEASFNIEKAIEIYIKSLQELGEPIPKPDSEEYFVTSAKITFDTPIGNFIFD</sequence>
<comment type="caution">
    <text evidence="1">The sequence shown here is derived from an EMBL/GenBank/DDBJ whole genome shotgun (WGS) entry which is preliminary data.</text>
</comment>
<accession>A0A2M6ITU4</accession>
<dbReference type="Gene3D" id="3.30.160.250">
    <property type="match status" value="1"/>
</dbReference>